<keyword evidence="1" id="KW-0167">Capsid protein</keyword>
<organism evidence="1 2">
    <name type="scientific">Caldicellulosiruptor changbaiensis</name>
    <dbReference type="NCBI Taxonomy" id="1222016"/>
    <lineage>
        <taxon>Bacteria</taxon>
        <taxon>Bacillati</taxon>
        <taxon>Bacillota</taxon>
        <taxon>Bacillota incertae sedis</taxon>
        <taxon>Caldicellulosiruptorales</taxon>
        <taxon>Caldicellulosiruptoraceae</taxon>
        <taxon>Caldicellulosiruptor</taxon>
    </lineage>
</organism>
<dbReference type="AlphaFoldDB" id="A0A3T0D4D6"/>
<keyword evidence="2" id="KW-1185">Reference proteome</keyword>
<dbReference type="KEGG" id="ccha:ELD05_04115"/>
<accession>A0A3T0D4D6</accession>
<dbReference type="Proteomes" id="UP000282930">
    <property type="component" value="Chromosome"/>
</dbReference>
<protein>
    <submittedName>
        <fullName evidence="1">Spore coat protein</fullName>
    </submittedName>
</protein>
<dbReference type="EMBL" id="CP034791">
    <property type="protein sequence ID" value="AZT89903.1"/>
    <property type="molecule type" value="Genomic_DNA"/>
</dbReference>
<keyword evidence="1" id="KW-0946">Virion</keyword>
<name>A0A3T0D4D6_9FIRM</name>
<dbReference type="Gene3D" id="1.20.1260.10">
    <property type="match status" value="1"/>
</dbReference>
<proteinExistence type="predicted"/>
<sequence length="93" mass="10798">MKTLSDRDIAFSLLNAMKLQAMALTNLILESSNNALRKETMSILNRMFDHQKQIFDFLSQKGWYPVEMAKQDDITKAQRDIQTIQNNVQMVSM</sequence>
<gene>
    <name evidence="1" type="ORF">ELD05_04115</name>
</gene>
<dbReference type="InterPro" id="IPR012347">
    <property type="entry name" value="Ferritin-like"/>
</dbReference>
<dbReference type="Pfam" id="PF07875">
    <property type="entry name" value="Coat_F"/>
    <property type="match status" value="1"/>
</dbReference>
<dbReference type="RefSeq" id="WP_011918191.1">
    <property type="nucleotide sequence ID" value="NZ_CP034791.1"/>
</dbReference>
<reference evidence="1 2" key="1">
    <citation type="submission" date="2018-12" db="EMBL/GenBank/DDBJ databases">
        <title>Genome sequence from the cellulolytic species, Caldicellulosiruptor changbaiensis.</title>
        <authorList>
            <person name="Blumer-Schuette S.E."/>
            <person name="Mendoza C."/>
        </authorList>
    </citation>
    <scope>NUCLEOTIDE SEQUENCE [LARGE SCALE GENOMIC DNA]</scope>
    <source>
        <strain evidence="1 2">CBS-Z</strain>
    </source>
</reference>
<dbReference type="InterPro" id="IPR012851">
    <property type="entry name" value="Spore_coat_CotF-like"/>
</dbReference>
<evidence type="ECO:0000313" key="1">
    <source>
        <dbReference type="EMBL" id="AZT89903.1"/>
    </source>
</evidence>
<evidence type="ECO:0000313" key="2">
    <source>
        <dbReference type="Proteomes" id="UP000282930"/>
    </source>
</evidence>